<feature type="transmembrane region" description="Helical" evidence="6">
    <location>
        <begin position="372"/>
        <end position="394"/>
    </location>
</feature>
<feature type="transmembrane region" description="Helical" evidence="6">
    <location>
        <begin position="101"/>
        <end position="119"/>
    </location>
</feature>
<dbReference type="EMBL" id="LRGB01002849">
    <property type="protein sequence ID" value="KZS06095.1"/>
    <property type="molecule type" value="Genomic_DNA"/>
</dbReference>
<feature type="transmembrane region" description="Helical" evidence="6">
    <location>
        <begin position="297"/>
        <end position="321"/>
    </location>
</feature>
<keyword evidence="2 6" id="KW-0812">Transmembrane</keyword>
<dbReference type="AlphaFoldDB" id="A0A164NMW5"/>
<feature type="compositionally biased region" description="Polar residues" evidence="5">
    <location>
        <begin position="1"/>
        <end position="10"/>
    </location>
</feature>
<dbReference type="Gene3D" id="3.30.750.24">
    <property type="entry name" value="STAS domain"/>
    <property type="match status" value="1"/>
</dbReference>
<proteinExistence type="predicted"/>
<dbReference type="Proteomes" id="UP000076858">
    <property type="component" value="Unassembled WGS sequence"/>
</dbReference>
<dbReference type="InterPro" id="IPR002645">
    <property type="entry name" value="STAS_dom"/>
</dbReference>
<dbReference type="SUPFAM" id="SSF52091">
    <property type="entry name" value="SpoIIaa-like"/>
    <property type="match status" value="1"/>
</dbReference>
<organism evidence="8 9">
    <name type="scientific">Daphnia magna</name>
    <dbReference type="NCBI Taxonomy" id="35525"/>
    <lineage>
        <taxon>Eukaryota</taxon>
        <taxon>Metazoa</taxon>
        <taxon>Ecdysozoa</taxon>
        <taxon>Arthropoda</taxon>
        <taxon>Crustacea</taxon>
        <taxon>Branchiopoda</taxon>
        <taxon>Diplostraca</taxon>
        <taxon>Cladocera</taxon>
        <taxon>Anomopoda</taxon>
        <taxon>Daphniidae</taxon>
        <taxon>Daphnia</taxon>
    </lineage>
</organism>
<dbReference type="Pfam" id="PF01740">
    <property type="entry name" value="STAS"/>
    <property type="match status" value="1"/>
</dbReference>
<evidence type="ECO:0000313" key="8">
    <source>
        <dbReference type="EMBL" id="KZS06095.1"/>
    </source>
</evidence>
<feature type="transmembrane region" description="Helical" evidence="6">
    <location>
        <begin position="205"/>
        <end position="223"/>
    </location>
</feature>
<evidence type="ECO:0000256" key="5">
    <source>
        <dbReference type="SAM" id="MobiDB-lite"/>
    </source>
</evidence>
<evidence type="ECO:0000256" key="2">
    <source>
        <dbReference type="ARBA" id="ARBA00022692"/>
    </source>
</evidence>
<evidence type="ECO:0000256" key="3">
    <source>
        <dbReference type="ARBA" id="ARBA00022989"/>
    </source>
</evidence>
<dbReference type="STRING" id="35525.A0A164NMW5"/>
<feature type="transmembrane region" description="Helical" evidence="6">
    <location>
        <begin position="131"/>
        <end position="150"/>
    </location>
</feature>
<dbReference type="InterPro" id="IPR036513">
    <property type="entry name" value="STAS_dom_sf"/>
</dbReference>
<reference evidence="8 9" key="1">
    <citation type="submission" date="2016-03" db="EMBL/GenBank/DDBJ databases">
        <title>EvidentialGene: Evidence-directed Construction of Genes on Genomes.</title>
        <authorList>
            <person name="Gilbert D.G."/>
            <person name="Choi J.-H."/>
            <person name="Mockaitis K."/>
            <person name="Colbourne J."/>
            <person name="Pfrender M."/>
        </authorList>
    </citation>
    <scope>NUCLEOTIDE SEQUENCE [LARGE SCALE GENOMIC DNA]</scope>
    <source>
        <strain evidence="8 9">Xinb3</strain>
        <tissue evidence="8">Complete organism</tissue>
    </source>
</reference>
<comment type="caution">
    <text evidence="8">The sequence shown here is derived from an EMBL/GenBank/DDBJ whole genome shotgun (WGS) entry which is preliminary data.</text>
</comment>
<evidence type="ECO:0000256" key="6">
    <source>
        <dbReference type="SAM" id="Phobius"/>
    </source>
</evidence>
<evidence type="ECO:0000313" key="9">
    <source>
        <dbReference type="Proteomes" id="UP000076858"/>
    </source>
</evidence>
<sequence length="658" mass="71052">MPNTTGSTKSIDYRDEKPQERCGEPLMKGRHSKDVDNIAPDGTSFADPSIEHFFLPKSGNRSKVDNGSTKKKRWAKIKGACTMQLLRRRLPIVQWLPSYNWSYAVFDLIAGITVGLTIIPQSIAYAGVAGLPLEYGLYSSFMGMFAYTVFGSVKESSIGPTAVMALMTFSYANEGGAAYAALLSFLAGIIELCAGLLNLGFLVEFISAPVISGFCSAAALTVASTQVKGLFGLKFSGSSFVEIWTGFFTNLSKINPWDAGLGCSSIVVLLLLRKLNSLKNLGSLKKVVCLRNRFVDGALWFISTSRNAIAVIGGCVAAYLLETNGLTPFTLTGNIKAGLPSFEMPPFSINKTDGEDGNSTIFLTFPEICSELGAAIGLIPLIAILEQVAIAKAFACGKQTDSTQEMIALGFGNILGSFFGAMPITSSFGRSSVQSASGVKTPLSNIYGGILVLLALGFMMPSLAYIPKAILASVIITSVIFMVELEELKPMWKSRRLELVPFGVTFFCCLFVNMEYGILIGAAVHLFLLAYMAGSRPHPELIRIPGNKKTAEKVIVKADTNLYFPGVEKFRQVLNEATDGETCVMVDLSHVTEIDYTALKMLKSVASDYHKRGLMVLHFTNASPKVTKSISSALHSADIDFLIPNTDEENFGQITDNV</sequence>
<feature type="transmembrane region" description="Helical" evidence="6">
    <location>
        <begin position="179"/>
        <end position="199"/>
    </location>
</feature>
<dbReference type="GO" id="GO:0016020">
    <property type="term" value="C:membrane"/>
    <property type="evidence" value="ECO:0007669"/>
    <property type="project" value="UniProtKB-SubCell"/>
</dbReference>
<protein>
    <recommendedName>
        <fullName evidence="7">STAS domain-containing protein</fullName>
    </recommendedName>
</protein>
<feature type="domain" description="STAS" evidence="7">
    <location>
        <begin position="554"/>
        <end position="617"/>
    </location>
</feature>
<accession>A0A164NMW5</accession>
<evidence type="ECO:0000256" key="4">
    <source>
        <dbReference type="ARBA" id="ARBA00023136"/>
    </source>
</evidence>
<name>A0A164NMW5_9CRUS</name>
<dbReference type="OrthoDB" id="288203at2759"/>
<dbReference type="InterPro" id="IPR001902">
    <property type="entry name" value="SLC26A/SulP_fam"/>
</dbReference>
<feature type="compositionally biased region" description="Basic and acidic residues" evidence="5">
    <location>
        <begin position="11"/>
        <end position="23"/>
    </location>
</feature>
<evidence type="ECO:0000256" key="1">
    <source>
        <dbReference type="ARBA" id="ARBA00004141"/>
    </source>
</evidence>
<keyword evidence="4 6" id="KW-0472">Membrane</keyword>
<gene>
    <name evidence="8" type="ORF">APZ42_030559</name>
</gene>
<keyword evidence="3 6" id="KW-1133">Transmembrane helix</keyword>
<feature type="transmembrane region" description="Helical" evidence="6">
    <location>
        <begin position="503"/>
        <end position="533"/>
    </location>
</feature>
<keyword evidence="9" id="KW-1185">Reference proteome</keyword>
<dbReference type="Pfam" id="PF00916">
    <property type="entry name" value="Sulfate_transp"/>
    <property type="match status" value="1"/>
</dbReference>
<dbReference type="CDD" id="cd07042">
    <property type="entry name" value="STAS_SulP_like_sulfate_transporter"/>
    <property type="match status" value="1"/>
</dbReference>
<dbReference type="PANTHER" id="PTHR11814">
    <property type="entry name" value="SULFATE TRANSPORTER"/>
    <property type="match status" value="1"/>
</dbReference>
<dbReference type="PROSITE" id="PS50801">
    <property type="entry name" value="STAS"/>
    <property type="match status" value="1"/>
</dbReference>
<evidence type="ECO:0000259" key="7">
    <source>
        <dbReference type="PROSITE" id="PS50801"/>
    </source>
</evidence>
<feature type="transmembrane region" description="Helical" evidence="6">
    <location>
        <begin position="406"/>
        <end position="424"/>
    </location>
</feature>
<dbReference type="GO" id="GO:0055085">
    <property type="term" value="P:transmembrane transport"/>
    <property type="evidence" value="ECO:0007669"/>
    <property type="project" value="InterPro"/>
</dbReference>
<feature type="transmembrane region" description="Helical" evidence="6">
    <location>
        <begin position="444"/>
        <end position="460"/>
    </location>
</feature>
<feature type="region of interest" description="Disordered" evidence="5">
    <location>
        <begin position="1"/>
        <end position="41"/>
    </location>
</feature>
<comment type="subcellular location">
    <subcellularLocation>
        <location evidence="1">Membrane</location>
        <topology evidence="1">Multi-pass membrane protein</topology>
    </subcellularLocation>
</comment>
<dbReference type="InterPro" id="IPR011547">
    <property type="entry name" value="SLC26A/SulP_dom"/>
</dbReference>